<dbReference type="PANTHER" id="PTHR46743:SF2">
    <property type="entry name" value="TEICHOIC ACIDS EXPORT ATP-BINDING PROTEIN TAGH"/>
    <property type="match status" value="1"/>
</dbReference>
<comment type="similarity">
    <text evidence="1">Belongs to the ABC transporter superfamily.</text>
</comment>
<dbReference type="GO" id="GO:0140359">
    <property type="term" value="F:ABC-type transporter activity"/>
    <property type="evidence" value="ECO:0007669"/>
    <property type="project" value="InterPro"/>
</dbReference>
<evidence type="ECO:0000256" key="1">
    <source>
        <dbReference type="ARBA" id="ARBA00005417"/>
    </source>
</evidence>
<organism evidence="6">
    <name type="scientific">Schlesneria paludicola</name>
    <dbReference type="NCBI Taxonomy" id="360056"/>
    <lineage>
        <taxon>Bacteria</taxon>
        <taxon>Pseudomonadati</taxon>
        <taxon>Planctomycetota</taxon>
        <taxon>Planctomycetia</taxon>
        <taxon>Planctomycetales</taxon>
        <taxon>Planctomycetaceae</taxon>
        <taxon>Schlesneria</taxon>
    </lineage>
</organism>
<dbReference type="InterPro" id="IPR027417">
    <property type="entry name" value="P-loop_NTPase"/>
</dbReference>
<comment type="caution">
    <text evidence="6">The sequence shown here is derived from an EMBL/GenBank/DDBJ whole genome shotgun (WGS) entry which is preliminary data.</text>
</comment>
<protein>
    <submittedName>
        <fullName evidence="6">ABC transporter ATP-binding protein</fullName>
    </submittedName>
</protein>
<dbReference type="InterPro" id="IPR003593">
    <property type="entry name" value="AAA+_ATPase"/>
</dbReference>
<accession>A0A7C2JZI0</accession>
<dbReference type="PANTHER" id="PTHR46743">
    <property type="entry name" value="TEICHOIC ACIDS EXPORT ATP-BINDING PROTEIN TAGH"/>
    <property type="match status" value="1"/>
</dbReference>
<dbReference type="PROSITE" id="PS50893">
    <property type="entry name" value="ABC_TRANSPORTER_2"/>
    <property type="match status" value="1"/>
</dbReference>
<dbReference type="GO" id="GO:0016887">
    <property type="term" value="F:ATP hydrolysis activity"/>
    <property type="evidence" value="ECO:0007669"/>
    <property type="project" value="InterPro"/>
</dbReference>
<dbReference type="EMBL" id="DSOK01000135">
    <property type="protein sequence ID" value="HEN14723.1"/>
    <property type="molecule type" value="Genomic_DNA"/>
</dbReference>
<keyword evidence="3" id="KW-0547">Nucleotide-binding</keyword>
<dbReference type="CDD" id="cd10147">
    <property type="entry name" value="Wzt_C-like"/>
    <property type="match status" value="1"/>
</dbReference>
<dbReference type="GO" id="GO:0005524">
    <property type="term" value="F:ATP binding"/>
    <property type="evidence" value="ECO:0007669"/>
    <property type="project" value="UniProtKB-KW"/>
</dbReference>
<sequence length="419" mass="45267">MSHPVISVENLSKAYRIGLKEEVPDTLTSALIGLAKAPLRKFQELRKLDTFRQTGDAEDIVWALKDVSFEVHEGEVLGVIGRNGAGKSTLLKILSRITEPTSGRAVIRGRVSSLLEVGTGFHPELSGRENVYLNGTILGMTKAEIDRKFDEIVDFSGVEKFLDTPIKRYSSGMKVRLAFAVAAHLEPEILIIDEVLAVGDAAFQQKCMQRMRNVATLGTVVLFVSHNLGAVRELCSTGIVLMQGQKVADGSAEAAVDAYLNGLIASSSPNLAARSDRSGRGAVRIADVNVDSEAGMEHCMTGAPMSIGLKLSQPSPGLVCVLSIFDELGRPVLDLRSRPETSDDERIDAPLIRCRLPQLPLVAGQYRIDVELWSHGVLEDAIEAAAVFTVTSGSFDGRFVETRIRQASATTAQSWTLPG</sequence>
<feature type="domain" description="ABC transporter" evidence="5">
    <location>
        <begin position="45"/>
        <end position="268"/>
    </location>
</feature>
<dbReference type="CDD" id="cd03220">
    <property type="entry name" value="ABC_KpsT_Wzt"/>
    <property type="match status" value="1"/>
</dbReference>
<dbReference type="Gene3D" id="3.40.50.300">
    <property type="entry name" value="P-loop containing nucleotide triphosphate hydrolases"/>
    <property type="match status" value="1"/>
</dbReference>
<name>A0A7C2JZI0_9PLAN</name>
<dbReference type="PROSITE" id="PS00211">
    <property type="entry name" value="ABC_TRANSPORTER_1"/>
    <property type="match status" value="1"/>
</dbReference>
<evidence type="ECO:0000259" key="5">
    <source>
        <dbReference type="PROSITE" id="PS50893"/>
    </source>
</evidence>
<dbReference type="SMART" id="SM00382">
    <property type="entry name" value="AAA"/>
    <property type="match status" value="1"/>
</dbReference>
<evidence type="ECO:0000256" key="2">
    <source>
        <dbReference type="ARBA" id="ARBA00022448"/>
    </source>
</evidence>
<dbReference type="AlphaFoldDB" id="A0A7C2JZI0"/>
<dbReference type="Pfam" id="PF00005">
    <property type="entry name" value="ABC_tran"/>
    <property type="match status" value="1"/>
</dbReference>
<dbReference type="InterPro" id="IPR003439">
    <property type="entry name" value="ABC_transporter-like_ATP-bd"/>
</dbReference>
<dbReference type="InterPro" id="IPR017871">
    <property type="entry name" value="ABC_transporter-like_CS"/>
</dbReference>
<evidence type="ECO:0000256" key="4">
    <source>
        <dbReference type="ARBA" id="ARBA00022840"/>
    </source>
</evidence>
<reference evidence="6" key="1">
    <citation type="journal article" date="2020" name="mSystems">
        <title>Genome- and Community-Level Interaction Insights into Carbon Utilization and Element Cycling Functions of Hydrothermarchaeota in Hydrothermal Sediment.</title>
        <authorList>
            <person name="Zhou Z."/>
            <person name="Liu Y."/>
            <person name="Xu W."/>
            <person name="Pan J."/>
            <person name="Luo Z.H."/>
            <person name="Li M."/>
        </authorList>
    </citation>
    <scope>NUCLEOTIDE SEQUENCE [LARGE SCALE GENOMIC DNA]</scope>
    <source>
        <strain evidence="6">SpSt-339</strain>
    </source>
</reference>
<keyword evidence="4 6" id="KW-0067">ATP-binding</keyword>
<dbReference type="InterPro" id="IPR015860">
    <property type="entry name" value="ABC_transpr_TagH-like"/>
</dbReference>
<keyword evidence="2" id="KW-0813">Transport</keyword>
<dbReference type="InterPro" id="IPR050683">
    <property type="entry name" value="Bact_Polysacc_Export_ATP-bd"/>
</dbReference>
<dbReference type="SUPFAM" id="SSF52540">
    <property type="entry name" value="P-loop containing nucleoside triphosphate hydrolases"/>
    <property type="match status" value="1"/>
</dbReference>
<gene>
    <name evidence="6" type="ORF">ENQ76_04545</name>
</gene>
<dbReference type="GO" id="GO:0016020">
    <property type="term" value="C:membrane"/>
    <property type="evidence" value="ECO:0007669"/>
    <property type="project" value="InterPro"/>
</dbReference>
<evidence type="ECO:0000256" key="3">
    <source>
        <dbReference type="ARBA" id="ARBA00022741"/>
    </source>
</evidence>
<evidence type="ECO:0000313" key="6">
    <source>
        <dbReference type="EMBL" id="HEN14723.1"/>
    </source>
</evidence>
<proteinExistence type="inferred from homology"/>
<dbReference type="InterPro" id="IPR029439">
    <property type="entry name" value="Wzt_C"/>
</dbReference>